<organism evidence="2 3">
    <name type="scientific">Nephila pilipes</name>
    <name type="common">Giant wood spider</name>
    <name type="synonym">Nephila maculata</name>
    <dbReference type="NCBI Taxonomy" id="299642"/>
    <lineage>
        <taxon>Eukaryota</taxon>
        <taxon>Metazoa</taxon>
        <taxon>Ecdysozoa</taxon>
        <taxon>Arthropoda</taxon>
        <taxon>Chelicerata</taxon>
        <taxon>Arachnida</taxon>
        <taxon>Araneae</taxon>
        <taxon>Araneomorphae</taxon>
        <taxon>Entelegynae</taxon>
        <taxon>Araneoidea</taxon>
        <taxon>Nephilidae</taxon>
        <taxon>Nephila</taxon>
    </lineage>
</organism>
<protein>
    <submittedName>
        <fullName evidence="2">Uncharacterized protein</fullName>
    </submittedName>
</protein>
<evidence type="ECO:0000313" key="3">
    <source>
        <dbReference type="Proteomes" id="UP000887013"/>
    </source>
</evidence>
<comment type="caution">
    <text evidence="2">The sequence shown here is derived from an EMBL/GenBank/DDBJ whole genome shotgun (WGS) entry which is preliminary data.</text>
</comment>
<name>A0A8X6NYM6_NEPPI</name>
<evidence type="ECO:0000256" key="1">
    <source>
        <dbReference type="SAM" id="MobiDB-lite"/>
    </source>
</evidence>
<keyword evidence="3" id="KW-1185">Reference proteome</keyword>
<reference evidence="2" key="1">
    <citation type="submission" date="2020-08" db="EMBL/GenBank/DDBJ databases">
        <title>Multicomponent nature underlies the extraordinary mechanical properties of spider dragline silk.</title>
        <authorList>
            <person name="Kono N."/>
            <person name="Nakamura H."/>
            <person name="Mori M."/>
            <person name="Yoshida Y."/>
            <person name="Ohtoshi R."/>
            <person name="Malay A.D."/>
            <person name="Moran D.A.P."/>
            <person name="Tomita M."/>
            <person name="Numata K."/>
            <person name="Arakawa K."/>
        </authorList>
    </citation>
    <scope>NUCLEOTIDE SEQUENCE</scope>
</reference>
<sequence length="95" mass="10823">MWRYLPLWGEVLRNLHTFEPSIPASPPPLLSANWKLTSSTHPSSRPNLTRPVLRRKIKHYIPIPPPLGVNQSDASVSHCHLPSQRLPFSDPDARF</sequence>
<dbReference type="AlphaFoldDB" id="A0A8X6NYM6"/>
<dbReference type="Proteomes" id="UP000887013">
    <property type="component" value="Unassembled WGS sequence"/>
</dbReference>
<evidence type="ECO:0000313" key="2">
    <source>
        <dbReference type="EMBL" id="GFT39290.1"/>
    </source>
</evidence>
<proteinExistence type="predicted"/>
<dbReference type="EMBL" id="BMAW01063236">
    <property type="protein sequence ID" value="GFT39290.1"/>
    <property type="molecule type" value="Genomic_DNA"/>
</dbReference>
<feature type="region of interest" description="Disordered" evidence="1">
    <location>
        <begin position="72"/>
        <end position="95"/>
    </location>
</feature>
<accession>A0A8X6NYM6</accession>
<gene>
    <name evidence="2" type="ORF">NPIL_701911</name>
</gene>